<organism evidence="3">
    <name type="scientific">Rosellinia necatrix</name>
    <name type="common">White root-rot fungus</name>
    <dbReference type="NCBI Taxonomy" id="77044"/>
    <lineage>
        <taxon>Eukaryota</taxon>
        <taxon>Fungi</taxon>
        <taxon>Dikarya</taxon>
        <taxon>Ascomycota</taxon>
        <taxon>Pezizomycotina</taxon>
        <taxon>Sordariomycetes</taxon>
        <taxon>Xylariomycetidae</taxon>
        <taxon>Xylariales</taxon>
        <taxon>Xylariaceae</taxon>
        <taxon>Rosellinia</taxon>
    </lineage>
</organism>
<name>A0A1W2TDT4_ROSNE</name>
<feature type="compositionally biased region" description="Basic and acidic residues" evidence="2">
    <location>
        <begin position="4351"/>
        <end position="4364"/>
    </location>
</feature>
<feature type="region of interest" description="Disordered" evidence="2">
    <location>
        <begin position="4209"/>
        <end position="4333"/>
    </location>
</feature>
<feature type="compositionally biased region" description="Polar residues" evidence="2">
    <location>
        <begin position="1601"/>
        <end position="1615"/>
    </location>
</feature>
<feature type="compositionally biased region" description="Acidic residues" evidence="2">
    <location>
        <begin position="312"/>
        <end position="330"/>
    </location>
</feature>
<feature type="compositionally biased region" description="Basic and acidic residues" evidence="2">
    <location>
        <begin position="3423"/>
        <end position="3433"/>
    </location>
</feature>
<keyword evidence="1" id="KW-0175">Coiled coil</keyword>
<feature type="region of interest" description="Disordered" evidence="2">
    <location>
        <begin position="6488"/>
        <end position="6519"/>
    </location>
</feature>
<feature type="compositionally biased region" description="Polar residues" evidence="2">
    <location>
        <begin position="1851"/>
        <end position="1868"/>
    </location>
</feature>
<feature type="region of interest" description="Disordered" evidence="2">
    <location>
        <begin position="3339"/>
        <end position="3366"/>
    </location>
</feature>
<feature type="region of interest" description="Disordered" evidence="2">
    <location>
        <begin position="5218"/>
        <end position="5388"/>
    </location>
</feature>
<sequence>MMPREHPRRRSPESSRRRRKERRDSREQHQSQTQSQPQSQPPQSQHQGQHHNQYHNQHHNQHQSQHKSQHKSQHQSQQPSHPIPIPSPPFVESSSQSHQQPYQQSYRQPYQEPYQESPQELHHQPYREPYLPDSPAAHNRDRGLSSSYSNSSSTSSTSSSLVNISRPGKKFGIGTFFSGDSRKHRRRIKKRRSKILRFGNSSSSSVGSDLAYGRGYVDRRRSREFSPPTGDSDTGRPRPPRRRRTDEEILDLGRKFAELARQQNDEDLQAAGITRPSTLVGAVAALNQFRRTNSGRVSRGVGNSRPRRDSSPDDSEWESASSDDESDESVGDSSDSGLAYGSSHHLPGNSEGSSSLGASTRDAQPHSQDTPLNRKRSLVDPKLFGPVNSLRGFVQTPCGFERVDRSKVADIRQRFERSTPVGETAMPIESRPLRRVYPVPTADPSHFDVGSGSIISGHQDLMPRSRHEPLSLQQPRPIAPVYNKVFDSTEANVDDSKARPPARVVAPTIGIGIPSAASPTPWSSDAAIGALLKAAQAANQKKLQDSPVDYTNWQPQRSGDGRSDRRYEESEGHNILHDVAPEIPHQPELEVDRNFKREVRHQKRRGSDHGHSLERENRRHDSYRDMDPNVEAQHQDYVGDRGEADQRDSRREGPREDLLLRRMPKYDIPVAPERPSIELPRGAIDPFQYQVADDAFPTPRHGTPTQPLPAAIVTVEREPDFSKFALYESHERLSRKDSFERELRHSQNVDEATPISHTSFVTAAEAKTAEQGHKRSPERDVSSRDPSRHSNSSSQPRDPVQDDADRAYREARRARRIVEQEERSRSNSPDASLIDKWKDKKDSANVQVVSPPTVDHPKPKNPYDGPNADVRIDNILEHPKELSRFLFSESRHRLPQVSVFSARDPSAERERPVLNLVRPTPSPSPTRHGERFKPLDLPLPSAGVGNDSAPIAAQDEIASTPAAFASEAVSLEKDQMRGYMVESPEPKDDPYSATDIVIPILAPTSQGDVTSYSSAAAETVAAVGVGIIASSTLGSVVEVDAARERVELQDFGARSKSRPTLQSDVLYDDPPIPGPKPASPRSSEAPGRFAEDPVFMANIAAGLENSGFDPNLIIDDLDFHRRESPPGSNEISNPSLATNRSTGDNYRAGGHLDFSIGESQDTSTDEKDLTGNMSEISPKLSKRERRRQKKPSEQNIFGKHPVTAYDDIAPLGNEVGGGKQTKQDMATVAEGWGDDRARGGPSSDRAEPEPVSDGWEDMPLKKKKPKKSRRATVTWQDASPNIQRNPQPTRSVELSDIASLIDTPQDIQDDKSVGPSQPSGWTRIGQSFSFNWDVEPVGEDNREPGDHTEDGREERIASSKDKRDKKKPKRESVADQHRPSKPQDPELRHGSSFGTIESEAANRGFANSANSPEKSTWSRLPLSDDEAIPISIGVAGAEDDTSNREARAEVVALPVDDWNAPTKWDTPLEGESSLFRGLAVGKDAADGQGQIADNSGDLREKKTQGSEDEWVDLPKRSKKRMSAYDGTKDGNSPLPVSQSDLRASESPRNRSMEAFVTNASAPYTWLEDDEETREEKVNSMPDRFSNDEISLDNRELASRATEWSQPQRANESRPSSFFDRIKSSIGFSEGNEPTQKNDNDKRYFLDDAGTFGTSAGLMHAAFALARRKYPNEAGDGASETALPPPKVDAVEQRLTSLPQAELIDPEIVEREIRPAIDPTYGDLLPLPPSRPSTPVPTLDESVPPLPESRPGTPEDERERLLLTQRSTHVRRRSETPLRVKTRSQSAIPIQFRLGQRTTPISPGVMKPSPSASPVTSTPDSAGTSKSRARPMSWESTRAFKPLLLVERTTRESVVTPTSFPEESQPSDSSGDKHETEALHQFPPTSIAHDNLQDSHPVGEARTHSSQSPQLPPLRPAEEPHSPTSGPDPIDPVSKNRSSFLLYSSPPSIEDSKDIDFPDSSPILRAVRRRAVLNELKEDATDHPIDNNPLRINETGSPTDILISRTVVGDHIDSQEILTGPKGDIVADISASSTSMQPDLLSNVNETDIDDIKRTEVTAGPTKKPKRSKRGKATSREIQPLVQAASVAASVDTAVSLSGDMLDLAMASDKKEDGLTSAISSEKDETPKKTRSQEPVAENNVDIKVTVPIEDQENEFFDTPTERSVTNFNPREDNADNTVDTYGDIPYQGPIEIASDIPENTFADVSTVVSLATTEAPVKITNTDPVASLVQAPIDVSVEVPEAPIEYSIEALRNELVKYPLEPTLEGIETTVEAPIQVMLEASLEVPSQAPVEVPIPASIEVPAQPTVGTDLDGPVEGQTKDSTGYLGPALADATIKTPAEALAGPAVQTPSHSLVEGPVEVIKTTVEAAIGDFVAPSVPDLVGIDTQRQAETLNDVCAQSLVDTPVSKEPLAKTKKGKKKNRKSRDLGPEAETQSCLAVSEASSQQHGVTNERAAIEDLPLPTETELLKEPSPVISETSPNVSEKDKMKDKFSAASEQADSITGSTLDADLVTEFSKIGDTGSETAPRVEVDLMQSHLEHAQRLPTDVEELPFKLKDVSSEDIFETSTADKDQADIASKRSKKKKKKGRSSEVSEPESKPSSTVDTGTDIRTVEQTELAELHSSNRLGERSFVDAAIPLDHATSVNNGSLANVIVEVIGAGLSPDKLEPEPGTVDETPQPLNNTESATTKDESTLEEHMPGTQENDGYPVTQLGDSGLVLFHEHDVVSSDVENPQAPEPAGEGHSLRAATTENSGHISLAHSFGANNPANTLPNALDNSQTLPSDQSASDKLSTFTGEPEIGVKKKSKKNRKTQSISNSSITQDIPNKNVLSTQAMIESPLITADTTIDPKHAISPLDDISSNPSRLVSRSSVHQTGEKGIGEPDALATEGGIQLVKSELAKEEYDTADPGKPATIPLTELIPDDLLSNSLVPAKKPQKKGTKSGSMIDLSPPTEDISEPAPEIMSSAVECTVGTDQQVAQFASVSTAEAGGLTERKLSNAQVHPWAVSDEKSKKDRSNRAPIHLESDAGNAIPEKGPAGPTIGSTADQTDFDVTQVVSNINIEGSWTPLEKSKDENRQSVALEDNGSATEPSGPISISERMPITEDKDIPGQVRIDTSISLTQASPGSKKKDKKKKRRSVQFAEPIEAPAEIPAERINNILAADNLPLSIAEKPTTLAASSNLLPDALRDLDQGREEYSVEDSAELPTDFDPASVPLPSEEEPEIYLPSVSSSSIPPCALVENNNLLKEIESREPVENADQNIAAQPRDDIDRSVHTKPQNSAEIQAVTEAQNTAIYSETISDVTGNTVGFPLHDDKLPGNVSAIAEEDAAAAIERGSALPLKKGKENNHEEKPPETQEFTLNPRVLSTDMSQFVPAKDGQEATSSALSKEGEAEPHESTQSEELPTAKKLVLDTTPPEPPTTKEEKGEKNLEMVTKASDVVPMLSFDASYQSTTDGEVKSGETLTESPISTLNNEASGLLTGSDLLGTLSDDQRSLSANSASLTPRSHIESSQGETAGSIVMVEPECEPTAFMESITADPLVREQTLPLTSEPEPSIEPQLHEQQSLKPSATLTSNKEKKGEERESEVFVDQPETTDHGNIGFTSSIETPVSVVGAEQKLEPLLEAAEGQGALTEYVEAHTQEASFDTKFEPGLVMSTIHFDIEKPIDPSMSLGLGQVQLSVDGEATLENVDQIPIKIEEAKERADVGADESHTVVEKEPRTENVAAVATSADTGLDASVLPGELKGNDNTHAIPTNKSKKKGKKKEKLAGLPDENISAEPAVEFIHPAADILEQDDAGLTLKGNDPPADGLHTSQDTPQIEVADVNNILNAIPTMDTHGKDEDLTTVFKNDAMLEAQPEPMRLTRDHLVESSAGISTEVPSSPTHELLTSGNTQAAPTSTRTKKSKKAKKKKTTILEQDSPSQVTENLIAPVTADTEQPDPIAVAHVNASEDTKTVVESVSDSPGSAREEIIAEDATNSKEDRTPPTNDIISSAHLSLEETALDDAISKGTASDVNTTREIDTEDDMTTNKEPSDDSTPRQKNKKSKKKKRNSTSEDQPVAGPAEEVAESVTITLEERAEKDLLTPKHADSENVTDSTAPNTKQEKKKKKKKQSLSTQHVSTGISTIAHTLTATTTMDEPDKVQALTSPTELLNKDSSDALAGEGEGDRNKIASISSDSRVLEGQPTEELILPTLIASDMAGLANEPLASESSHADVVAQPTPTNKKEKKKKKNKQGRELGDEVPHEVLKAEATPNDNLPKEGSAYEKDLTQEEPTPEESRTQEIAQDELEDKASRELIQEPELQGGITEQPAFTENAPPPEDLVQGRFPQEKSVQVAQDQAIQEKLLHQDLPEELPRELAGEDSPNKLTPQQSTLEGVSDIARGAISLEAWQITPQQEMQAEVSSQFTTIPNSEEPAIDESTKTDVQPEENSSTTSITRSEKGENNKKQISSGDVDAASHELILLPANQPPPASEIMPDVVLPRESDATEAVVFDVNEQDLPYLGVTTAEIDETNSQTPPEASLAQEPAVVSLDVTSSVALDSRERTEVEAGLTNASREEGVIEPVSTTVKQIGGEMSQSDECSSRPEPGQEPDTSIDVSLQAPGDEAFTENSPSQKNKKTKKKKKKRASGSEFEPEAGIQTGDRATQVIETADAVVPGRANDTPALTEQSVSVIEDHEAAFRRDGVPSPQESEPTFVQEPTLSTELDDHMKSNTESKHSEVPTVAISEDTRHDVPATDQQATPQVTQDERAPTVTLEMGTGIDNHDIQPQEPEATQPKEPAPKVDDGIDTALSKKSKKDKKKKKRASQVSWEPEPDAGIEDLPQQQQPMQAFDEQPMTSQPMEMGSSAVVKDPSSGFASDNKGQDNDVLLDHQSLAEGTQTSLKPSTNLDDTFLETTPSKKSKKKKKKASQSDWDADPAVSVFSEPATNTLSAEQPIVDKPVDLDDTPLTKARKTKSEHIANAQSISALVISPEASKNNESRANEQSPTTLPDPRTHTPQAAVKDYCIGGSVATEIAPDVSRNTLAADDSLGKLEEPSRFIEEGVTEQEPHDLLPEDTKLSAHQAQSTEELIQDGSAAYDPVTSTTPLGFDATSAILSESQNELALASKLKDASDRAASGDQSNEARQNTVPDSLRDAAEESPMPCAEEPRKEKKAKRAPALGTSETEIKVYPGTTLQSWDWSNIDNEPRSQSPVAEAVSVVENSCHIEPLATIESKDTFQAPYEQERDEDLRREKDNVPSNKTPLYDPDPQFELGLKLEPQSKEIATTLKKPKRDKKKKRKELILSEPSIVSDIQAPQTSNLESGSSSQNSLPPESTIREAAAPAETLSAEGNSRTWPIVPDEYQEPAATDNPIVDETSEVENHSAESQGLSVADEAAQPQQSMSVADGALIRSQVNVPSILEKGQVTISIPRPRTSSPNRETSITVDTFPGQLGSHTQHNRTVIDAMVPGPIPTIAANPSLPMSEKSDSQTANATAADLPWVFGEDIQRSKKGDIVDYLAEGPAIINPESDPVNTVDPQAASEQEERQVARLTLGVTEALLSAVTDASSGEPHGDKLSAKPRDLSGEAAQEIKIQAASEELSKFTQPQDRSIGDTHAESPVAGRGLATGLLRPSDIYKAASPVQEASAVKQQDSWDNLDTSEPLKDENSILHAGTRDIPDETFIPSVPPPRTPSALDFSRSLPPVEEETHEDLQKELQFDRTGTTQIRLDTHRDNGFIIDSPNLTPQRGNLGLEEDAGQGDNDVRMRDRTEVTAARPSGERTNNNDSSKTAPDSAGESNSSQTSQTPQLHERRSRRSLFDHETPKLSTPPQGRGWDRGGTPEKPTGEEPLKRAATPLKSTPIAPITLQQQHQDAQQTQRSVSSGHVGDIVNRGVTPQSESAARRSGSNMSISRLQTPDLAKFRTDSPSSHSVHSIHSIRSLRSSGTNTPPLRRVGRRISGDLRSVSHNSSSNPSLPISTNREWDKDPTREPTEEPTRDTARQAPDRHGSQQLENITPIANEGRIRAKDMTDVYDGYGEGRIGSPRSPTRPPSMRRRQSMQVLELEARVEQLLAENRALADARANTERNLHQRNTSAITDRDAEIESLKASLQWLQNEVTRLTEVNEGLQSANGLLALQHNEKYTQLESQHTTAARELDEHRGARDRFAQTLQAKDAEIQELRNQLEAAKEQIREMKQQILAAKPPDADFLRLKDEDHFDHRCQQLYSHVQQWVLRFSKFSDMRACRLTSEINDEKIIDRLDNTILDGSDVDDYLSDRVARRDIFLSMTMNMIWEFVFTRYLFGMDREQRQKLKSLEKTLTDVGPTHAVRQWRAITLTLLSRRAGFVEQCSQDREAVVQAILQTLSMILPPPSNLESQIQYQLRRVMREAVDLSIEMRTQRAEYMMLPPLQPEYDANGELTQTVKFNASLMNDRSGDSSTTNEAYEAKGAIVRCVLFPLVVKKGDDNGIGDDEIVVSPAQVLVAKPRRSTIRMVTPSSDAGGVSLVGEQSPSACGQSNVSVNMQDTPLTPEYV</sequence>
<feature type="compositionally biased region" description="Polar residues" evidence="2">
    <location>
        <begin position="1314"/>
        <end position="1330"/>
    </location>
</feature>
<feature type="compositionally biased region" description="Basic residues" evidence="2">
    <location>
        <begin position="2579"/>
        <end position="2588"/>
    </location>
</feature>
<feature type="region of interest" description="Disordered" evidence="2">
    <location>
        <begin position="5417"/>
        <end position="5443"/>
    </location>
</feature>
<feature type="compositionally biased region" description="Basic and acidic residues" evidence="2">
    <location>
        <begin position="799"/>
        <end position="825"/>
    </location>
</feature>
<feature type="compositionally biased region" description="Polar residues" evidence="2">
    <location>
        <begin position="350"/>
        <end position="371"/>
    </location>
</feature>
<evidence type="ECO:0000256" key="1">
    <source>
        <dbReference type="SAM" id="Coils"/>
    </source>
</evidence>
<dbReference type="STRING" id="77044.A0A1W2TDT4"/>
<feature type="region of interest" description="Disordered" evidence="2">
    <location>
        <begin position="2408"/>
        <end position="2487"/>
    </location>
</feature>
<dbReference type="OMA" id="CETMEIV"/>
<feature type="compositionally biased region" description="Basic and acidic residues" evidence="2">
    <location>
        <begin position="2120"/>
        <end position="2131"/>
    </location>
</feature>
<feature type="region of interest" description="Disordered" evidence="2">
    <location>
        <begin position="542"/>
        <end position="657"/>
    </location>
</feature>
<feature type="region of interest" description="Disordered" evidence="2">
    <location>
        <begin position="2929"/>
        <end position="2960"/>
    </location>
</feature>
<feature type="compositionally biased region" description="Basic and acidic residues" evidence="2">
    <location>
        <begin position="1496"/>
        <end position="1505"/>
    </location>
</feature>
<feature type="region of interest" description="Disordered" evidence="2">
    <location>
        <begin position="1052"/>
        <end position="1088"/>
    </location>
</feature>
<feature type="region of interest" description="Disordered" evidence="2">
    <location>
        <begin position="1719"/>
        <end position="1955"/>
    </location>
</feature>
<feature type="compositionally biased region" description="Polar residues" evidence="2">
    <location>
        <begin position="6493"/>
        <end position="6513"/>
    </location>
</feature>
<feature type="compositionally biased region" description="Basic and acidic residues" evidence="2">
    <location>
        <begin position="559"/>
        <end position="597"/>
    </location>
</feature>
<feature type="compositionally biased region" description="Low complexity" evidence="2">
    <location>
        <begin position="2765"/>
        <end position="2778"/>
    </location>
</feature>
<feature type="region of interest" description="Disordered" evidence="2">
    <location>
        <begin position="3193"/>
        <end position="3233"/>
    </location>
</feature>
<feature type="compositionally biased region" description="Basic and acidic residues" evidence="2">
    <location>
        <begin position="1339"/>
        <end position="1362"/>
    </location>
</feature>
<feature type="region of interest" description="Disordered" evidence="2">
    <location>
        <begin position="2758"/>
        <end position="2818"/>
    </location>
</feature>
<feature type="region of interest" description="Disordered" evidence="2">
    <location>
        <begin position="3063"/>
        <end position="3145"/>
    </location>
</feature>
<feature type="compositionally biased region" description="Polar residues" evidence="2">
    <location>
        <begin position="5881"/>
        <end position="5902"/>
    </location>
</feature>
<feature type="region of interest" description="Disordered" evidence="2">
    <location>
        <begin position="3379"/>
        <end position="3437"/>
    </location>
</feature>
<feature type="compositionally biased region" description="Basic and acidic residues" evidence="2">
    <location>
        <begin position="3391"/>
        <end position="3401"/>
    </location>
</feature>
<feature type="region of interest" description="Disordered" evidence="2">
    <location>
        <begin position="765"/>
        <end position="870"/>
    </location>
</feature>
<feature type="compositionally biased region" description="Polar residues" evidence="2">
    <location>
        <begin position="1934"/>
        <end position="1946"/>
    </location>
</feature>
<evidence type="ECO:0008006" key="5">
    <source>
        <dbReference type="Google" id="ProtNLM"/>
    </source>
</evidence>
<feature type="compositionally biased region" description="Polar residues" evidence="2">
    <location>
        <begin position="5066"/>
        <end position="5075"/>
    </location>
</feature>
<feature type="region of interest" description="Disordered" evidence="2">
    <location>
        <begin position="5033"/>
        <end position="5094"/>
    </location>
</feature>
<feature type="region of interest" description="Disordered" evidence="2">
    <location>
        <begin position="5689"/>
        <end position="5841"/>
    </location>
</feature>
<feature type="region of interest" description="Disordered" evidence="2">
    <location>
        <begin position="5854"/>
        <end position="6008"/>
    </location>
</feature>
<feature type="region of interest" description="Disordered" evidence="2">
    <location>
        <begin position="1"/>
        <end position="247"/>
    </location>
</feature>
<feature type="region of interest" description="Disordered" evidence="2">
    <location>
        <begin position="1479"/>
        <end position="1616"/>
    </location>
</feature>
<feature type="compositionally biased region" description="Polar residues" evidence="2">
    <location>
        <begin position="3918"/>
        <end position="3929"/>
    </location>
</feature>
<feature type="region of interest" description="Disordered" evidence="2">
    <location>
        <begin position="5585"/>
        <end position="5608"/>
    </location>
</feature>
<feature type="region of interest" description="Disordered" evidence="2">
    <location>
        <begin position="6022"/>
        <end position="6042"/>
    </location>
</feature>
<feature type="compositionally biased region" description="Polar residues" evidence="2">
    <location>
        <begin position="4433"/>
        <end position="4442"/>
    </location>
</feature>
<reference evidence="3" key="1">
    <citation type="submission" date="2016-03" db="EMBL/GenBank/DDBJ databases">
        <title>Draft genome sequence of Rosellinia necatrix.</title>
        <authorList>
            <person name="Kanematsu S."/>
        </authorList>
    </citation>
    <scope>NUCLEOTIDE SEQUENCE [LARGE SCALE GENOMIC DNA]</scope>
    <source>
        <strain evidence="3">W97</strain>
    </source>
</reference>
<feature type="compositionally biased region" description="Basic residues" evidence="2">
    <location>
        <begin position="1180"/>
        <end position="1189"/>
    </location>
</feature>
<feature type="compositionally biased region" description="Basic and acidic residues" evidence="2">
    <location>
        <begin position="833"/>
        <end position="843"/>
    </location>
</feature>
<feature type="compositionally biased region" description="Polar residues" evidence="2">
    <location>
        <begin position="4570"/>
        <end position="4586"/>
    </location>
</feature>
<feature type="region of interest" description="Disordered" evidence="2">
    <location>
        <begin position="2109"/>
        <end position="2135"/>
    </location>
</feature>
<feature type="compositionally biased region" description="Low complexity" evidence="2">
    <location>
        <begin position="1807"/>
        <end position="1821"/>
    </location>
</feature>
<feature type="compositionally biased region" description="Polar residues" evidence="2">
    <location>
        <begin position="2432"/>
        <end position="2449"/>
    </location>
</feature>
<feature type="compositionally biased region" description="Basic residues" evidence="2">
    <location>
        <begin position="5276"/>
        <end position="5287"/>
    </location>
</feature>
<feature type="compositionally biased region" description="Basic and acidic residues" evidence="2">
    <location>
        <begin position="767"/>
        <end position="788"/>
    </location>
</feature>
<feature type="compositionally biased region" description="Basic and acidic residues" evidence="2">
    <location>
        <begin position="3009"/>
        <end position="3027"/>
    </location>
</feature>
<feature type="compositionally biased region" description="Basic and acidic residues" evidence="2">
    <location>
        <begin position="4078"/>
        <end position="4094"/>
    </location>
</feature>
<feature type="compositionally biased region" description="Low complexity" evidence="2">
    <location>
        <begin position="5913"/>
        <end position="5931"/>
    </location>
</feature>
<protein>
    <recommendedName>
        <fullName evidence="5">Involucrin repeat protein</fullName>
    </recommendedName>
</protein>
<feature type="compositionally biased region" description="Basic and acidic residues" evidence="2">
    <location>
        <begin position="2568"/>
        <end position="2578"/>
    </location>
</feature>
<dbReference type="EMBL" id="DF977448">
    <property type="protein sequence ID" value="GAP86161.2"/>
    <property type="molecule type" value="Genomic_DNA"/>
</dbReference>
<feature type="compositionally biased region" description="Basic and acidic residues" evidence="2">
    <location>
        <begin position="5821"/>
        <end position="5838"/>
    </location>
</feature>
<feature type="compositionally biased region" description="Low complexity" evidence="2">
    <location>
        <begin position="5855"/>
        <end position="5865"/>
    </location>
</feature>
<feature type="region of interest" description="Disordered" evidence="2">
    <location>
        <begin position="2051"/>
        <end position="2076"/>
    </location>
</feature>
<feature type="compositionally biased region" description="Basic and acidic residues" evidence="2">
    <location>
        <begin position="5749"/>
        <end position="5758"/>
    </location>
</feature>
<feature type="compositionally biased region" description="Polar residues" evidence="2">
    <location>
        <begin position="4370"/>
        <end position="4380"/>
    </location>
</feature>
<feature type="compositionally biased region" description="Basic and acidic residues" evidence="2">
    <location>
        <begin position="4031"/>
        <end position="4042"/>
    </location>
</feature>
<feature type="compositionally biased region" description="Basic and acidic residues" evidence="2">
    <location>
        <begin position="4239"/>
        <end position="4253"/>
    </location>
</feature>
<feature type="region of interest" description="Disordered" evidence="2">
    <location>
        <begin position="5106"/>
        <end position="5175"/>
    </location>
</feature>
<feature type="region of interest" description="Disordered" evidence="2">
    <location>
        <begin position="1119"/>
        <end position="1424"/>
    </location>
</feature>
<feature type="compositionally biased region" description="Basic residues" evidence="2">
    <location>
        <begin position="182"/>
        <end position="195"/>
    </location>
</feature>
<feature type="compositionally biased region" description="Basic residues" evidence="2">
    <location>
        <begin position="1261"/>
        <end position="1270"/>
    </location>
</feature>
<feature type="compositionally biased region" description="Polar residues" evidence="2">
    <location>
        <begin position="1126"/>
        <end position="1144"/>
    </location>
</feature>
<feature type="compositionally biased region" description="Low complexity" evidence="2">
    <location>
        <begin position="2457"/>
        <end position="2473"/>
    </location>
</feature>
<feature type="compositionally biased region" description="Basic and acidic residues" evidence="2">
    <location>
        <begin position="5968"/>
        <end position="5995"/>
    </location>
</feature>
<feature type="compositionally biased region" description="Basic residues" evidence="2">
    <location>
        <begin position="4044"/>
        <end position="4055"/>
    </location>
</feature>
<feature type="region of interest" description="Disordered" evidence="2">
    <location>
        <begin position="3454"/>
        <end position="3478"/>
    </location>
</feature>
<feature type="compositionally biased region" description="Basic residues" evidence="2">
    <location>
        <begin position="2413"/>
        <end position="2423"/>
    </location>
</feature>
<feature type="compositionally biased region" description="Polar residues" evidence="2">
    <location>
        <begin position="4117"/>
        <end position="4128"/>
    </location>
</feature>
<feature type="compositionally biased region" description="Basic and acidic residues" evidence="2">
    <location>
        <begin position="605"/>
        <end position="657"/>
    </location>
</feature>
<feature type="region of interest" description="Disordered" evidence="2">
    <location>
        <begin position="3743"/>
        <end position="3776"/>
    </location>
</feature>
<feature type="compositionally biased region" description="Polar residues" evidence="2">
    <location>
        <begin position="3497"/>
        <end position="3518"/>
    </location>
</feature>
<feature type="region of interest" description="Disordered" evidence="2">
    <location>
        <begin position="3490"/>
        <end position="3520"/>
    </location>
</feature>
<feature type="compositionally biased region" description="Polar residues" evidence="2">
    <location>
        <begin position="5767"/>
        <end position="5795"/>
    </location>
</feature>
<feature type="compositionally biased region" description="Low complexity" evidence="2">
    <location>
        <begin position="789"/>
        <end position="798"/>
    </location>
</feature>
<feature type="region of interest" description="Disordered" evidence="2">
    <location>
        <begin position="3873"/>
        <end position="3993"/>
    </location>
</feature>
<feature type="compositionally biased region" description="Basic residues" evidence="2">
    <location>
        <begin position="4905"/>
        <end position="4914"/>
    </location>
</feature>
<feature type="region of interest" description="Disordered" evidence="2">
    <location>
        <begin position="4400"/>
        <end position="4463"/>
    </location>
</feature>
<evidence type="ECO:0000313" key="4">
    <source>
        <dbReference type="Proteomes" id="UP000054516"/>
    </source>
</evidence>
<feature type="compositionally biased region" description="Basic residues" evidence="2">
    <location>
        <begin position="2062"/>
        <end position="2072"/>
    </location>
</feature>
<feature type="compositionally biased region" description="Basic residues" evidence="2">
    <location>
        <begin position="3129"/>
        <end position="3140"/>
    </location>
</feature>
<dbReference type="PANTHER" id="PTHR40641">
    <property type="entry name" value="INVOLUCRIN REPEAT PROTEIN (AFU_ORTHOLOGUE AFUA_2G08060)"/>
    <property type="match status" value="1"/>
</dbReference>
<feature type="compositionally biased region" description="Basic and acidic residues" evidence="2">
    <location>
        <begin position="3578"/>
        <end position="3589"/>
    </location>
</feature>
<feature type="compositionally biased region" description="Polar residues" evidence="2">
    <location>
        <begin position="2779"/>
        <end position="2796"/>
    </location>
</feature>
<feature type="compositionally biased region" description="Basic residues" evidence="2">
    <location>
        <begin position="3904"/>
        <end position="3916"/>
    </location>
</feature>
<feature type="compositionally biased region" description="Polar residues" evidence="2">
    <location>
        <begin position="3750"/>
        <end position="3759"/>
    </location>
</feature>
<feature type="compositionally biased region" description="Polar residues" evidence="2">
    <location>
        <begin position="4742"/>
        <end position="4751"/>
    </location>
</feature>
<feature type="compositionally biased region" description="Polar residues" evidence="2">
    <location>
        <begin position="1271"/>
        <end position="1292"/>
    </location>
</feature>
<dbReference type="Proteomes" id="UP000054516">
    <property type="component" value="Unassembled WGS sequence"/>
</dbReference>
<feature type="compositionally biased region" description="Polar residues" evidence="2">
    <location>
        <begin position="3464"/>
        <end position="3478"/>
    </location>
</feature>
<feature type="compositionally biased region" description="Basic and acidic residues" evidence="2">
    <location>
        <begin position="1370"/>
        <end position="1389"/>
    </location>
</feature>
<feature type="region of interest" description="Disordered" evidence="2">
    <location>
        <begin position="4005"/>
        <end position="4189"/>
    </location>
</feature>
<feature type="region of interest" description="Disordered" evidence="2">
    <location>
        <begin position="2667"/>
        <end position="2709"/>
    </location>
</feature>
<feature type="compositionally biased region" description="Polar residues" evidence="2">
    <location>
        <begin position="4400"/>
        <end position="4416"/>
    </location>
</feature>
<feature type="compositionally biased region" description="Basic and acidic residues" evidence="2">
    <location>
        <begin position="1233"/>
        <end position="1248"/>
    </location>
</feature>
<feature type="region of interest" description="Disordered" evidence="2">
    <location>
        <begin position="4687"/>
        <end position="5008"/>
    </location>
</feature>
<dbReference type="OrthoDB" id="5365701at2759"/>
<feature type="region of interest" description="Disordered" evidence="2">
    <location>
        <begin position="2564"/>
        <end position="2610"/>
    </location>
</feature>
<feature type="compositionally biased region" description="Low complexity" evidence="2">
    <location>
        <begin position="4129"/>
        <end position="4139"/>
    </location>
</feature>
<feature type="compositionally biased region" description="Polar residues" evidence="2">
    <location>
        <begin position="3876"/>
        <end position="3900"/>
    </location>
</feature>
<feature type="compositionally biased region" description="Low complexity" evidence="2">
    <location>
        <begin position="5952"/>
        <end position="5965"/>
    </location>
</feature>
<feature type="compositionally biased region" description="Basic residues" evidence="2">
    <location>
        <begin position="48"/>
        <end position="73"/>
    </location>
</feature>
<feature type="compositionally biased region" description="Basic residues" evidence="2">
    <location>
        <begin position="4799"/>
        <end position="4811"/>
    </location>
</feature>
<feature type="compositionally biased region" description="Basic residues" evidence="2">
    <location>
        <begin position="3760"/>
        <end position="3769"/>
    </location>
</feature>
<feature type="compositionally biased region" description="Polar residues" evidence="2">
    <location>
        <begin position="4095"/>
        <end position="4105"/>
    </location>
</feature>
<feature type="region of interest" description="Disordered" evidence="2">
    <location>
        <begin position="3253"/>
        <end position="3282"/>
    </location>
</feature>
<feature type="coiled-coil region" evidence="1">
    <location>
        <begin position="6151"/>
        <end position="6189"/>
    </location>
</feature>
<feature type="compositionally biased region" description="Polar residues" evidence="2">
    <location>
        <begin position="5125"/>
        <end position="5137"/>
    </location>
</feature>
<feature type="compositionally biased region" description="Basic and acidic residues" evidence="2">
    <location>
        <begin position="5035"/>
        <end position="5065"/>
    </location>
</feature>
<evidence type="ECO:0000313" key="3">
    <source>
        <dbReference type="EMBL" id="GAP86161.2"/>
    </source>
</evidence>
<feature type="region of interest" description="Disordered" evidence="2">
    <location>
        <begin position="4351"/>
        <end position="4384"/>
    </location>
</feature>
<feature type="compositionally biased region" description="Basic and acidic residues" evidence="2">
    <location>
        <begin position="1890"/>
        <end position="1902"/>
    </location>
</feature>
<feature type="compositionally biased region" description="Basic and acidic residues" evidence="2">
    <location>
        <begin position="4711"/>
        <end position="4725"/>
    </location>
</feature>
<feature type="compositionally biased region" description="Low complexity" evidence="2">
    <location>
        <begin position="92"/>
        <end position="118"/>
    </location>
</feature>
<feature type="compositionally biased region" description="Polar residues" evidence="2">
    <location>
        <begin position="5421"/>
        <end position="5433"/>
    </location>
</feature>
<feature type="compositionally biased region" description="Polar residues" evidence="2">
    <location>
        <begin position="1405"/>
        <end position="1418"/>
    </location>
</feature>
<dbReference type="PANTHER" id="PTHR40641:SF2">
    <property type="entry name" value="INVOLUCRIN REPEAT PROTEIN"/>
    <property type="match status" value="1"/>
</dbReference>
<feature type="compositionally biased region" description="Polar residues" evidence="2">
    <location>
        <begin position="4694"/>
        <end position="4709"/>
    </location>
</feature>
<feature type="compositionally biased region" description="Basic and acidic residues" evidence="2">
    <location>
        <begin position="1542"/>
        <end position="1551"/>
    </location>
</feature>
<feature type="compositionally biased region" description="Basic and acidic residues" evidence="2">
    <location>
        <begin position="3345"/>
        <end position="3357"/>
    </location>
</feature>
<evidence type="ECO:0000256" key="2">
    <source>
        <dbReference type="SAM" id="MobiDB-lite"/>
    </source>
</evidence>
<feature type="compositionally biased region" description="Basic and acidic residues" evidence="2">
    <location>
        <begin position="2688"/>
        <end position="2699"/>
    </location>
</feature>
<feature type="compositionally biased region" description="Low complexity" evidence="2">
    <location>
        <begin position="30"/>
        <end position="47"/>
    </location>
</feature>
<feature type="region of interest" description="Disordered" evidence="2">
    <location>
        <begin position="4549"/>
        <end position="4674"/>
    </location>
</feature>
<accession>A0A1W2TDT4</accession>
<feature type="compositionally biased region" description="Basic and acidic residues" evidence="2">
    <location>
        <begin position="2589"/>
        <end position="2598"/>
    </location>
</feature>
<feature type="compositionally biased region" description="Pro residues" evidence="2">
    <location>
        <begin position="1725"/>
        <end position="1734"/>
    </location>
</feature>
<keyword evidence="4" id="KW-1185">Reference proteome</keyword>
<feature type="region of interest" description="Disordered" evidence="2">
    <location>
        <begin position="2987"/>
        <end position="3051"/>
    </location>
</feature>
<proteinExistence type="predicted"/>
<feature type="compositionally biased region" description="Basic residues" evidence="2">
    <location>
        <begin position="4621"/>
        <end position="4633"/>
    </location>
</feature>
<feature type="compositionally biased region" description="Polar residues" evidence="2">
    <location>
        <begin position="3564"/>
        <end position="3577"/>
    </location>
</feature>
<gene>
    <name evidence="3" type="ORF">SAMD00023353_0302940</name>
</gene>
<feature type="compositionally biased region" description="Low complexity" evidence="2">
    <location>
        <begin position="5304"/>
        <end position="5322"/>
    </location>
</feature>
<feature type="compositionally biased region" description="Polar residues" evidence="2">
    <location>
        <begin position="3116"/>
        <end position="3127"/>
    </location>
</feature>
<dbReference type="InterPro" id="IPR053268">
    <property type="entry name" value="Woronin_anchor"/>
</dbReference>
<feature type="region of interest" description="Disordered" evidence="2">
    <location>
        <begin position="3537"/>
        <end position="3606"/>
    </location>
</feature>
<feature type="compositionally biased region" description="Low complexity" evidence="2">
    <location>
        <begin position="145"/>
        <end position="160"/>
    </location>
</feature>
<feature type="compositionally biased region" description="Polar residues" evidence="2">
    <location>
        <begin position="4881"/>
        <end position="4902"/>
    </location>
</feature>
<feature type="compositionally biased region" description="Basic and acidic residues" evidence="2">
    <location>
        <begin position="3970"/>
        <end position="3987"/>
    </location>
</feature>
<feature type="region of interest" description="Disordered" evidence="2">
    <location>
        <begin position="294"/>
        <end position="380"/>
    </location>
</feature>